<dbReference type="InterPro" id="IPR037099">
    <property type="entry name" value="Fum_R/Succ_DH_flav-like_C_sf"/>
</dbReference>
<keyword evidence="7" id="KW-0662">Pyridine nucleotide biosynthesis</keyword>
<feature type="domain" description="Fumarate reductase/succinate dehydrogenase flavoprotein-like C-terminal" evidence="16">
    <location>
        <begin position="454"/>
        <end position="491"/>
    </location>
</feature>
<comment type="similarity">
    <text evidence="3">Belongs to the FAD-dependent oxidoreductase 2 family. NadB subfamily.</text>
</comment>
<gene>
    <name evidence="17" type="ORF">SAMN02745225_00982</name>
</gene>
<evidence type="ECO:0000256" key="4">
    <source>
        <dbReference type="ARBA" id="ARBA00012173"/>
    </source>
</evidence>
<dbReference type="SUPFAM" id="SSF51905">
    <property type="entry name" value="FAD/NAD(P)-binding domain"/>
    <property type="match status" value="1"/>
</dbReference>
<evidence type="ECO:0000259" key="16">
    <source>
        <dbReference type="Pfam" id="PF02910"/>
    </source>
</evidence>
<dbReference type="Gene3D" id="1.20.58.100">
    <property type="entry name" value="Fumarate reductase/succinate dehydrogenase flavoprotein-like, C-terminal domain"/>
    <property type="match status" value="1"/>
</dbReference>
<dbReference type="PRINTS" id="PR00368">
    <property type="entry name" value="FADPNR"/>
</dbReference>
<evidence type="ECO:0000313" key="18">
    <source>
        <dbReference type="Proteomes" id="UP000184295"/>
    </source>
</evidence>
<dbReference type="InterPro" id="IPR036188">
    <property type="entry name" value="FAD/NAD-bd_sf"/>
</dbReference>
<evidence type="ECO:0000256" key="5">
    <source>
        <dbReference type="ARBA" id="ARBA00021901"/>
    </source>
</evidence>
<dbReference type="Gene3D" id="3.90.700.10">
    <property type="entry name" value="Succinate dehydrogenase/fumarate reductase flavoprotein, catalytic domain"/>
    <property type="match status" value="1"/>
</dbReference>
<dbReference type="Pfam" id="PF00890">
    <property type="entry name" value="FAD_binding_2"/>
    <property type="match status" value="1"/>
</dbReference>
<comment type="catalytic activity">
    <reaction evidence="12">
        <text>L-aspartate + O2 = iminosuccinate + H2O2</text>
        <dbReference type="Rhea" id="RHEA:25876"/>
        <dbReference type="ChEBI" id="CHEBI:15379"/>
        <dbReference type="ChEBI" id="CHEBI:16240"/>
        <dbReference type="ChEBI" id="CHEBI:29991"/>
        <dbReference type="ChEBI" id="CHEBI:77875"/>
        <dbReference type="EC" id="1.4.3.16"/>
    </reaction>
    <physiologicalReaction direction="left-to-right" evidence="12">
        <dbReference type="Rhea" id="RHEA:25877"/>
    </physiologicalReaction>
</comment>
<comment type="function">
    <text evidence="10">Catalyzes the oxidation of L-aspartate to iminoaspartate, the first step in the de novo biosynthesis of NAD(+).</text>
</comment>
<dbReference type="InterPro" id="IPR027477">
    <property type="entry name" value="Succ_DH/fumarate_Rdtase_cat_sf"/>
</dbReference>
<evidence type="ECO:0000256" key="1">
    <source>
        <dbReference type="ARBA" id="ARBA00001974"/>
    </source>
</evidence>
<evidence type="ECO:0000256" key="12">
    <source>
        <dbReference type="ARBA" id="ARBA00048305"/>
    </source>
</evidence>
<comment type="pathway">
    <text evidence="2">Cofactor biosynthesis; NAD(+) biosynthesis; iminoaspartate from L-aspartate (oxidase route): step 1/1.</text>
</comment>
<keyword evidence="8" id="KW-0274">FAD</keyword>
<feature type="region of interest" description="Disordered" evidence="14">
    <location>
        <begin position="479"/>
        <end position="516"/>
    </location>
</feature>
<evidence type="ECO:0000313" key="17">
    <source>
        <dbReference type="EMBL" id="SHE56220.1"/>
    </source>
</evidence>
<evidence type="ECO:0000256" key="9">
    <source>
        <dbReference type="ARBA" id="ARBA00023002"/>
    </source>
</evidence>
<keyword evidence="6" id="KW-0285">Flavoprotein</keyword>
<dbReference type="PANTHER" id="PTHR42716">
    <property type="entry name" value="L-ASPARTATE OXIDASE"/>
    <property type="match status" value="1"/>
</dbReference>
<name>A0A1M4UI30_9ACTN</name>
<evidence type="ECO:0000256" key="10">
    <source>
        <dbReference type="ARBA" id="ARBA00029426"/>
    </source>
</evidence>
<evidence type="ECO:0000259" key="15">
    <source>
        <dbReference type="Pfam" id="PF00890"/>
    </source>
</evidence>
<keyword evidence="18" id="KW-1185">Reference proteome</keyword>
<dbReference type="GO" id="GO:0034628">
    <property type="term" value="P:'de novo' NAD+ biosynthetic process from L-aspartate"/>
    <property type="evidence" value="ECO:0007669"/>
    <property type="project" value="TreeGrafter"/>
</dbReference>
<dbReference type="RefSeq" id="WP_072789414.1">
    <property type="nucleotide sequence ID" value="NZ_FQUL01000010.1"/>
</dbReference>
<feature type="compositionally biased region" description="Polar residues" evidence="14">
    <location>
        <begin position="490"/>
        <end position="506"/>
    </location>
</feature>
<dbReference type="InterPro" id="IPR003953">
    <property type="entry name" value="FAD-dep_OxRdtase_2_FAD-bd"/>
</dbReference>
<comment type="cofactor">
    <cofactor evidence="1">
        <name>FAD</name>
        <dbReference type="ChEBI" id="CHEBI:57692"/>
    </cofactor>
</comment>
<evidence type="ECO:0000256" key="11">
    <source>
        <dbReference type="ARBA" id="ARBA00030386"/>
    </source>
</evidence>
<evidence type="ECO:0000256" key="13">
    <source>
        <dbReference type="PIRSR" id="PIRSR000171-1"/>
    </source>
</evidence>
<dbReference type="PRINTS" id="PR00411">
    <property type="entry name" value="PNDRDTASEI"/>
</dbReference>
<evidence type="ECO:0000256" key="3">
    <source>
        <dbReference type="ARBA" id="ARBA00008562"/>
    </source>
</evidence>
<dbReference type="OrthoDB" id="9805351at2"/>
<dbReference type="Gene3D" id="3.50.50.60">
    <property type="entry name" value="FAD/NAD(P)-binding domain"/>
    <property type="match status" value="1"/>
</dbReference>
<feature type="active site" description="Proton acceptor" evidence="13">
    <location>
        <position position="274"/>
    </location>
</feature>
<organism evidence="17 18">
    <name type="scientific">Ferrithrix thermotolerans DSM 19514</name>
    <dbReference type="NCBI Taxonomy" id="1121881"/>
    <lineage>
        <taxon>Bacteria</taxon>
        <taxon>Bacillati</taxon>
        <taxon>Actinomycetota</taxon>
        <taxon>Acidimicrobiia</taxon>
        <taxon>Acidimicrobiales</taxon>
        <taxon>Acidimicrobiaceae</taxon>
        <taxon>Ferrithrix</taxon>
    </lineage>
</organism>
<dbReference type="FunFam" id="3.90.700.10:FF:000002">
    <property type="entry name" value="L-aspartate oxidase"/>
    <property type="match status" value="1"/>
</dbReference>
<dbReference type="PANTHER" id="PTHR42716:SF2">
    <property type="entry name" value="L-ASPARTATE OXIDASE, CHLOROPLASTIC"/>
    <property type="match status" value="1"/>
</dbReference>
<accession>A0A1M4UI30</accession>
<feature type="domain" description="FAD-dependent oxidoreductase 2 FAD-binding" evidence="15">
    <location>
        <begin position="15"/>
        <end position="372"/>
    </location>
</feature>
<protein>
    <recommendedName>
        <fullName evidence="5">L-aspartate oxidase</fullName>
        <ecNumber evidence="4">1.4.3.16</ecNumber>
    </recommendedName>
    <alternativeName>
        <fullName evidence="11">Quinolinate synthase B</fullName>
    </alternativeName>
</protein>
<dbReference type="GO" id="GO:0008734">
    <property type="term" value="F:L-aspartate oxidase activity"/>
    <property type="evidence" value="ECO:0007669"/>
    <property type="project" value="UniProtKB-EC"/>
</dbReference>
<dbReference type="EC" id="1.4.3.16" evidence="4"/>
<dbReference type="STRING" id="1121881.SAMN02745225_00982"/>
<dbReference type="InterPro" id="IPR005288">
    <property type="entry name" value="NadB"/>
</dbReference>
<evidence type="ECO:0000256" key="14">
    <source>
        <dbReference type="SAM" id="MobiDB-lite"/>
    </source>
</evidence>
<dbReference type="UniPathway" id="UPA00253">
    <property type="reaction ID" value="UER00326"/>
</dbReference>
<evidence type="ECO:0000256" key="8">
    <source>
        <dbReference type="ARBA" id="ARBA00022827"/>
    </source>
</evidence>
<evidence type="ECO:0000256" key="2">
    <source>
        <dbReference type="ARBA" id="ARBA00004950"/>
    </source>
</evidence>
<reference evidence="18" key="1">
    <citation type="submission" date="2016-11" db="EMBL/GenBank/DDBJ databases">
        <authorList>
            <person name="Varghese N."/>
            <person name="Submissions S."/>
        </authorList>
    </citation>
    <scope>NUCLEOTIDE SEQUENCE [LARGE SCALE GENOMIC DNA]</scope>
    <source>
        <strain evidence="18">DSM 19514</strain>
    </source>
</reference>
<dbReference type="AlphaFoldDB" id="A0A1M4UI30"/>
<dbReference type="SUPFAM" id="SSF56425">
    <property type="entry name" value="Succinate dehydrogenase/fumarate reductase flavoprotein, catalytic domain"/>
    <property type="match status" value="1"/>
</dbReference>
<keyword evidence="9" id="KW-0560">Oxidoreductase</keyword>
<sequence>MRPAITGLENTVRCDVLVIGSGIAGTYAATVAAESGADVVMLTKTKLMSGSTRWAQGGIAFPLDEHDVASHTNDTVVAGRGLTDRHTAESLIEESLHHLERLKEKGVIFDTELGLEGGHSRARVKHVGGDRTGYFVLDMLQKSMPERVLVYEDTVAYHLIGYNASIFGALAFSSVDPRVRMKVLASATIIATGGSGQLFEVTTNPAESTGDGFALAYRAGAVLRDMELIQFHPTALKDGTLISEACRGEGALLYNSNGERFMERYDPAMELAPRDVVAQAISDQIRQGYSVYLDLSPISGFEDKFPFIADRLKSLGLINDLGRVPIAPAAHYFMGGIASSPNGETTLKNLFCAGEVASTAFHGANRLASNSLLEGLVTGSRAALSALATSKLPVISQEDKSDLATVVEPASAISEIKSLSQRHLSYQREEEGITSALRKFDNFTTSTSRPLTRQSIEATNLLDVARVVAIGALKRRESRGGHFRSDFPHPSNSPYHILQSINSDPISTPLDGAQPL</sequence>
<dbReference type="GO" id="GO:0033765">
    <property type="term" value="F:steroid dehydrogenase activity, acting on the CH-CH group of donors"/>
    <property type="evidence" value="ECO:0007669"/>
    <property type="project" value="UniProtKB-ARBA"/>
</dbReference>
<dbReference type="Pfam" id="PF02910">
    <property type="entry name" value="Succ_DH_flav_C"/>
    <property type="match status" value="1"/>
</dbReference>
<evidence type="ECO:0000256" key="7">
    <source>
        <dbReference type="ARBA" id="ARBA00022642"/>
    </source>
</evidence>
<dbReference type="EMBL" id="FQUL01000010">
    <property type="protein sequence ID" value="SHE56220.1"/>
    <property type="molecule type" value="Genomic_DNA"/>
</dbReference>
<dbReference type="PIRSF" id="PIRSF000171">
    <property type="entry name" value="SDHA_APRA_LASPO"/>
    <property type="match status" value="1"/>
</dbReference>
<evidence type="ECO:0000256" key="6">
    <source>
        <dbReference type="ARBA" id="ARBA00022630"/>
    </source>
</evidence>
<proteinExistence type="inferred from homology"/>
<dbReference type="SUPFAM" id="SSF46977">
    <property type="entry name" value="Succinate dehydrogenase/fumarate reductase flavoprotein C-terminal domain"/>
    <property type="match status" value="1"/>
</dbReference>
<dbReference type="InterPro" id="IPR015939">
    <property type="entry name" value="Fum_Rdtase/Succ_DH_flav-like_C"/>
</dbReference>
<dbReference type="Proteomes" id="UP000184295">
    <property type="component" value="Unassembled WGS sequence"/>
</dbReference>